<feature type="chain" id="PRO_5011764265" description="Plasmid transfer protein" evidence="1">
    <location>
        <begin position="20"/>
        <end position="216"/>
    </location>
</feature>
<organism evidence="2 3">
    <name type="scientific">Pedobacter terrae</name>
    <dbReference type="NCBI Taxonomy" id="405671"/>
    <lineage>
        <taxon>Bacteria</taxon>
        <taxon>Pseudomonadati</taxon>
        <taxon>Bacteroidota</taxon>
        <taxon>Sphingobacteriia</taxon>
        <taxon>Sphingobacteriales</taxon>
        <taxon>Sphingobacteriaceae</taxon>
        <taxon>Pedobacter</taxon>
    </lineage>
</organism>
<protein>
    <recommendedName>
        <fullName evidence="4">Plasmid transfer protein</fullName>
    </recommendedName>
</protein>
<evidence type="ECO:0000256" key="1">
    <source>
        <dbReference type="SAM" id="SignalP"/>
    </source>
</evidence>
<keyword evidence="1" id="KW-0732">Signal</keyword>
<sequence length="216" mass="24190">MKKLIFTLLVGFVTLRANAQVNVPLLHQLVNDSKTENKKQIDAKTEQRNSTAIEESNRGLMKQVKTKYRTLQERFAKMSIVFDAANIGISATPLVREIIKQQQVIVTYAQSDPVLLPVALDSEVIFVKRANSLVNYLIGLCATVGDLNQMKVSDRRILFQHIIDELKAISYLSGGVARTLQAAVIKSRGTDPFSDYVNREMGVVDDIMNNVKILKQ</sequence>
<dbReference type="OrthoDB" id="822368at2"/>
<dbReference type="AlphaFoldDB" id="A0A1G8D4B4"/>
<dbReference type="RefSeq" id="WP_090504067.1">
    <property type="nucleotide sequence ID" value="NZ_FNCH01000028.1"/>
</dbReference>
<evidence type="ECO:0000313" key="2">
    <source>
        <dbReference type="EMBL" id="SDH52586.1"/>
    </source>
</evidence>
<evidence type="ECO:0008006" key="4">
    <source>
        <dbReference type="Google" id="ProtNLM"/>
    </source>
</evidence>
<keyword evidence="3" id="KW-1185">Reference proteome</keyword>
<dbReference type="Proteomes" id="UP000199643">
    <property type="component" value="Unassembled WGS sequence"/>
</dbReference>
<proteinExistence type="predicted"/>
<gene>
    <name evidence="2" type="ORF">SAMN05421827_1282</name>
</gene>
<feature type="signal peptide" evidence="1">
    <location>
        <begin position="1"/>
        <end position="19"/>
    </location>
</feature>
<name>A0A1G8D4B4_9SPHI</name>
<reference evidence="3" key="1">
    <citation type="submission" date="2016-10" db="EMBL/GenBank/DDBJ databases">
        <authorList>
            <person name="Varghese N."/>
            <person name="Submissions S."/>
        </authorList>
    </citation>
    <scope>NUCLEOTIDE SEQUENCE [LARGE SCALE GENOMIC DNA]</scope>
    <source>
        <strain evidence="3">DSM 17933</strain>
    </source>
</reference>
<dbReference type="STRING" id="405671.SAMN05421827_1282"/>
<evidence type="ECO:0000313" key="3">
    <source>
        <dbReference type="Proteomes" id="UP000199643"/>
    </source>
</evidence>
<dbReference type="EMBL" id="FNCH01000028">
    <property type="protein sequence ID" value="SDH52586.1"/>
    <property type="molecule type" value="Genomic_DNA"/>
</dbReference>
<accession>A0A1G8D4B4</accession>